<dbReference type="Proteomes" id="UP000268014">
    <property type="component" value="Unassembled WGS sequence"/>
</dbReference>
<gene>
    <name evidence="1" type="ORF">HPLM_LOCUS2624</name>
</gene>
<protein>
    <submittedName>
        <fullName evidence="3">Ovule protein</fullName>
    </submittedName>
</protein>
<name>A0A0N4VZA7_HAEPC</name>
<proteinExistence type="predicted"/>
<evidence type="ECO:0000313" key="3">
    <source>
        <dbReference type="WBParaSite" id="HPLM_0000262901-mRNA-1"/>
    </source>
</evidence>
<dbReference type="AlphaFoldDB" id="A0A0N4VZA7"/>
<dbReference type="WBParaSite" id="HPLM_0000262901-mRNA-1">
    <property type="protein sequence ID" value="HPLM_0000262901-mRNA-1"/>
    <property type="gene ID" value="HPLM_0000262901"/>
</dbReference>
<evidence type="ECO:0000313" key="1">
    <source>
        <dbReference type="EMBL" id="VDO15915.1"/>
    </source>
</evidence>
<reference evidence="1 2" key="2">
    <citation type="submission" date="2018-11" db="EMBL/GenBank/DDBJ databases">
        <authorList>
            <consortium name="Pathogen Informatics"/>
        </authorList>
    </citation>
    <scope>NUCLEOTIDE SEQUENCE [LARGE SCALE GENOMIC DNA]</scope>
    <source>
        <strain evidence="1 2">MHpl1</strain>
    </source>
</reference>
<evidence type="ECO:0000313" key="2">
    <source>
        <dbReference type="Proteomes" id="UP000268014"/>
    </source>
</evidence>
<keyword evidence="2" id="KW-1185">Reference proteome</keyword>
<sequence length="50" mass="5490">MLGSFESFTMSLYPIPLSMSASTPPKLLPAADSYFKKALFPSRPPKNKVV</sequence>
<accession>A0A0N4VZA7</accession>
<dbReference type="EMBL" id="UZAF01005951">
    <property type="protein sequence ID" value="VDO15915.1"/>
    <property type="molecule type" value="Genomic_DNA"/>
</dbReference>
<reference evidence="3" key="1">
    <citation type="submission" date="2017-02" db="UniProtKB">
        <authorList>
            <consortium name="WormBaseParasite"/>
        </authorList>
    </citation>
    <scope>IDENTIFICATION</scope>
</reference>
<organism evidence="3">
    <name type="scientific">Haemonchus placei</name>
    <name type="common">Barber's pole worm</name>
    <dbReference type="NCBI Taxonomy" id="6290"/>
    <lineage>
        <taxon>Eukaryota</taxon>
        <taxon>Metazoa</taxon>
        <taxon>Ecdysozoa</taxon>
        <taxon>Nematoda</taxon>
        <taxon>Chromadorea</taxon>
        <taxon>Rhabditida</taxon>
        <taxon>Rhabditina</taxon>
        <taxon>Rhabditomorpha</taxon>
        <taxon>Strongyloidea</taxon>
        <taxon>Trichostrongylidae</taxon>
        <taxon>Haemonchus</taxon>
    </lineage>
</organism>